<feature type="compositionally biased region" description="Polar residues" evidence="1">
    <location>
        <begin position="1"/>
        <end position="19"/>
    </location>
</feature>
<evidence type="ECO:0000313" key="3">
    <source>
        <dbReference type="Proteomes" id="UP000239560"/>
    </source>
</evidence>
<feature type="compositionally biased region" description="Pro residues" evidence="1">
    <location>
        <begin position="91"/>
        <end position="109"/>
    </location>
</feature>
<organism evidence="2 3">
    <name type="scientific">Rhodotorula toruloides</name>
    <name type="common">Yeast</name>
    <name type="synonym">Rhodosporidium toruloides</name>
    <dbReference type="NCBI Taxonomy" id="5286"/>
    <lineage>
        <taxon>Eukaryota</taxon>
        <taxon>Fungi</taxon>
        <taxon>Dikarya</taxon>
        <taxon>Basidiomycota</taxon>
        <taxon>Pucciniomycotina</taxon>
        <taxon>Microbotryomycetes</taxon>
        <taxon>Sporidiobolales</taxon>
        <taxon>Sporidiobolaceae</taxon>
        <taxon>Rhodotorula</taxon>
    </lineage>
</organism>
<gene>
    <name evidence="2" type="ORF">AAT19DRAFT_11521</name>
</gene>
<dbReference type="PANTHER" id="PTHR28031">
    <property type="entry name" value="PROLINE-RICH PROTEIN HUA1"/>
    <property type="match status" value="1"/>
</dbReference>
<protein>
    <recommendedName>
        <fullName evidence="4">Proline-rich protein</fullName>
    </recommendedName>
</protein>
<feature type="region of interest" description="Disordered" evidence="1">
    <location>
        <begin position="1"/>
        <end position="187"/>
    </location>
</feature>
<evidence type="ECO:0008006" key="4">
    <source>
        <dbReference type="Google" id="ProtNLM"/>
    </source>
</evidence>
<feature type="compositionally biased region" description="Pro residues" evidence="1">
    <location>
        <begin position="74"/>
        <end position="84"/>
    </location>
</feature>
<feature type="compositionally biased region" description="Pro residues" evidence="1">
    <location>
        <begin position="134"/>
        <end position="154"/>
    </location>
</feature>
<dbReference type="InterPro" id="IPR038910">
    <property type="entry name" value="Hua1-like"/>
</dbReference>
<evidence type="ECO:0000256" key="1">
    <source>
        <dbReference type="SAM" id="MobiDB-lite"/>
    </source>
</evidence>
<comment type="caution">
    <text evidence="2">The sequence shown here is derived from an EMBL/GenBank/DDBJ whole genome shotgun (WGS) entry which is preliminary data.</text>
</comment>
<name>A0A2S9ZX00_RHOTO</name>
<proteinExistence type="predicted"/>
<sequence length="340" mass="36507">MTTGTTLPERPTQSSQTTLPEADAVPDEPPVPRPLSLPFLGFPADPSLPTLQPPYEASPATNAEQTLEYGPTRPFQPPPGPPPRRTSQGTFPPPRPPSMSPPTLPPPSFPFWNGSTLTPAQTGFSEGPYAGGPIPGPAPGPASFSPPPHPPPMQYPQTTGPYNPPPASPPEPPRGYQPTETPVPGQPLLHEGKLLVYPPGKDVCWKCRNTGYKPFEPYSGYQGDDPSHPCRKCWAKYGKPYSTALRISLENPTAPVPPNYQRPLRLISTPQTRPVAPNVIGTTSRPHMQLNPNTIVVRPGDPRIGGVLCRRCGGDGTMMGPFIFDEVTCDMCNGAGRVFV</sequence>
<dbReference type="AlphaFoldDB" id="A0A2S9ZX00"/>
<evidence type="ECO:0000313" key="2">
    <source>
        <dbReference type="EMBL" id="PRQ70289.1"/>
    </source>
</evidence>
<reference evidence="2 3" key="1">
    <citation type="journal article" date="2018" name="Elife">
        <title>Functional genomics of lipid metabolism in the oleaginous yeast Rhodosporidium toruloides.</title>
        <authorList>
            <person name="Coradetti S.T."/>
            <person name="Pinel D."/>
            <person name="Geiselman G."/>
            <person name="Ito M."/>
            <person name="Mondo S."/>
            <person name="Reilly M.C."/>
            <person name="Cheng Y.F."/>
            <person name="Bauer S."/>
            <person name="Grigoriev I."/>
            <person name="Gladden J.M."/>
            <person name="Simmons B.A."/>
            <person name="Brem R."/>
            <person name="Arkin A.P."/>
            <person name="Skerker J.M."/>
        </authorList>
    </citation>
    <scope>NUCLEOTIDE SEQUENCE [LARGE SCALE GENOMIC DNA]</scope>
    <source>
        <strain evidence="2 3">NBRC 0880</strain>
    </source>
</reference>
<dbReference type="GO" id="GO:0005737">
    <property type="term" value="C:cytoplasm"/>
    <property type="evidence" value="ECO:0007669"/>
    <property type="project" value="TreeGrafter"/>
</dbReference>
<dbReference type="PANTHER" id="PTHR28031:SF1">
    <property type="entry name" value="PROLINE-RICH PROTEIN HUA1"/>
    <property type="match status" value="1"/>
</dbReference>
<dbReference type="OrthoDB" id="2405700at2759"/>
<dbReference type="EMBL" id="LCTV02000016">
    <property type="protein sequence ID" value="PRQ70289.1"/>
    <property type="molecule type" value="Genomic_DNA"/>
</dbReference>
<dbReference type="Proteomes" id="UP000239560">
    <property type="component" value="Unassembled WGS sequence"/>
</dbReference>
<feature type="compositionally biased region" description="Polar residues" evidence="1">
    <location>
        <begin position="113"/>
        <end position="124"/>
    </location>
</feature>
<accession>A0A2S9ZX00</accession>
<feature type="compositionally biased region" description="Pro residues" evidence="1">
    <location>
        <begin position="162"/>
        <end position="175"/>
    </location>
</feature>